<evidence type="ECO:0000313" key="2">
    <source>
        <dbReference type="Proteomes" id="UP001283361"/>
    </source>
</evidence>
<dbReference type="AlphaFoldDB" id="A0AAE0YF78"/>
<accession>A0AAE0YF78</accession>
<protein>
    <submittedName>
        <fullName evidence="1">Uncharacterized protein</fullName>
    </submittedName>
</protein>
<proteinExistence type="predicted"/>
<name>A0AAE0YF78_9GAST</name>
<dbReference type="Proteomes" id="UP001283361">
    <property type="component" value="Unassembled WGS sequence"/>
</dbReference>
<evidence type="ECO:0000313" key="1">
    <source>
        <dbReference type="EMBL" id="KAK3743651.1"/>
    </source>
</evidence>
<gene>
    <name evidence="1" type="ORF">RRG08_030773</name>
</gene>
<comment type="caution">
    <text evidence="1">The sequence shown here is derived from an EMBL/GenBank/DDBJ whole genome shotgun (WGS) entry which is preliminary data.</text>
</comment>
<sequence length="113" mass="13261">MTGTCDSWGPTGAGQNCTQQPSYRIFTEKQTDSTRYYRMTNQLNVCPTWRGVQVKQLEWRRQSMESWGLQYLGISRVSRALTPSFHDEYCLPRGDVLRRARTRESEERDSCDR</sequence>
<keyword evidence="2" id="KW-1185">Reference proteome</keyword>
<organism evidence="1 2">
    <name type="scientific">Elysia crispata</name>
    <name type="common">lettuce slug</name>
    <dbReference type="NCBI Taxonomy" id="231223"/>
    <lineage>
        <taxon>Eukaryota</taxon>
        <taxon>Metazoa</taxon>
        <taxon>Spiralia</taxon>
        <taxon>Lophotrochozoa</taxon>
        <taxon>Mollusca</taxon>
        <taxon>Gastropoda</taxon>
        <taxon>Heterobranchia</taxon>
        <taxon>Euthyneura</taxon>
        <taxon>Panpulmonata</taxon>
        <taxon>Sacoglossa</taxon>
        <taxon>Placobranchoidea</taxon>
        <taxon>Plakobranchidae</taxon>
        <taxon>Elysia</taxon>
    </lineage>
</organism>
<dbReference type="EMBL" id="JAWDGP010006299">
    <property type="protein sequence ID" value="KAK3743651.1"/>
    <property type="molecule type" value="Genomic_DNA"/>
</dbReference>
<reference evidence="1" key="1">
    <citation type="journal article" date="2023" name="G3 (Bethesda)">
        <title>A reference genome for the long-term kleptoplast-retaining sea slug Elysia crispata morphotype clarki.</title>
        <authorList>
            <person name="Eastman K.E."/>
            <person name="Pendleton A.L."/>
            <person name="Shaikh M.A."/>
            <person name="Suttiyut T."/>
            <person name="Ogas R."/>
            <person name="Tomko P."/>
            <person name="Gavelis G."/>
            <person name="Widhalm J.R."/>
            <person name="Wisecaver J.H."/>
        </authorList>
    </citation>
    <scope>NUCLEOTIDE SEQUENCE</scope>
    <source>
        <strain evidence="1">ECLA1</strain>
    </source>
</reference>